<accession>A0A443SKV4</accession>
<dbReference type="InterPro" id="IPR026082">
    <property type="entry name" value="ABCA"/>
</dbReference>
<keyword evidence="3" id="KW-0813">Transport</keyword>
<dbReference type="GO" id="GO:0140359">
    <property type="term" value="F:ABC-type transporter activity"/>
    <property type="evidence" value="ECO:0007669"/>
    <property type="project" value="InterPro"/>
</dbReference>
<dbReference type="InterPro" id="IPR003593">
    <property type="entry name" value="AAA+_ATPase"/>
</dbReference>
<evidence type="ECO:0000256" key="5">
    <source>
        <dbReference type="ARBA" id="ARBA00022737"/>
    </source>
</evidence>
<feature type="transmembrane region" description="Helical" evidence="10">
    <location>
        <begin position="26"/>
        <end position="48"/>
    </location>
</feature>
<dbReference type="CDD" id="cd03263">
    <property type="entry name" value="ABC_subfamily_A"/>
    <property type="match status" value="1"/>
</dbReference>
<evidence type="ECO:0000256" key="10">
    <source>
        <dbReference type="SAM" id="Phobius"/>
    </source>
</evidence>
<evidence type="ECO:0000313" key="12">
    <source>
        <dbReference type="EMBL" id="RWS28178.1"/>
    </source>
</evidence>
<reference evidence="12 13" key="1">
    <citation type="journal article" date="2018" name="Gigascience">
        <title>Genomes of trombidid mites reveal novel predicted allergens and laterally-transferred genes associated with secondary metabolism.</title>
        <authorList>
            <person name="Dong X."/>
            <person name="Chaisiri K."/>
            <person name="Xia D."/>
            <person name="Armstrong S.D."/>
            <person name="Fang Y."/>
            <person name="Donnelly M.J."/>
            <person name="Kadowaki T."/>
            <person name="McGarry J.W."/>
            <person name="Darby A.C."/>
            <person name="Makepeace B.L."/>
        </authorList>
    </citation>
    <scope>NUCLEOTIDE SEQUENCE [LARGE SCALE GENOMIC DNA]</scope>
    <source>
        <strain evidence="12">UoL-UT</strain>
    </source>
</reference>
<keyword evidence="8 10" id="KW-1133">Transmembrane helix</keyword>
<feature type="transmembrane region" description="Helical" evidence="10">
    <location>
        <begin position="107"/>
        <end position="127"/>
    </location>
</feature>
<dbReference type="Pfam" id="PF00005">
    <property type="entry name" value="ABC_tran"/>
    <property type="match status" value="1"/>
</dbReference>
<dbReference type="FunFam" id="3.40.50.300:FF:000335">
    <property type="entry name" value="ATP binding cassette subfamily A member 5"/>
    <property type="match status" value="1"/>
</dbReference>
<evidence type="ECO:0000256" key="6">
    <source>
        <dbReference type="ARBA" id="ARBA00022741"/>
    </source>
</evidence>
<dbReference type="InterPro" id="IPR027417">
    <property type="entry name" value="P-loop_NTPase"/>
</dbReference>
<keyword evidence="7 12" id="KW-0067">ATP-binding</keyword>
<dbReference type="PROSITE" id="PS50893">
    <property type="entry name" value="ABC_TRANSPORTER_2"/>
    <property type="match status" value="1"/>
</dbReference>
<keyword evidence="13" id="KW-1185">Reference proteome</keyword>
<evidence type="ECO:0000256" key="2">
    <source>
        <dbReference type="ARBA" id="ARBA00008869"/>
    </source>
</evidence>
<comment type="caution">
    <text evidence="12">The sequence shown here is derived from an EMBL/GenBank/DDBJ whole genome shotgun (WGS) entry which is preliminary data.</text>
</comment>
<evidence type="ECO:0000313" key="13">
    <source>
        <dbReference type="Proteomes" id="UP000288716"/>
    </source>
</evidence>
<dbReference type="Gene3D" id="3.40.50.300">
    <property type="entry name" value="P-loop containing nucleotide triphosphate hydrolases"/>
    <property type="match status" value="1"/>
</dbReference>
<comment type="similarity">
    <text evidence="2">Belongs to the ABC transporter superfamily. ABCA family.</text>
</comment>
<evidence type="ECO:0000256" key="8">
    <source>
        <dbReference type="ARBA" id="ARBA00022989"/>
    </source>
</evidence>
<dbReference type="EMBL" id="NCKV01001534">
    <property type="protein sequence ID" value="RWS28178.1"/>
    <property type="molecule type" value="Genomic_DNA"/>
</dbReference>
<keyword evidence="6" id="KW-0547">Nucleotide-binding</keyword>
<dbReference type="Pfam" id="PF23321">
    <property type="entry name" value="R1_ABCA1"/>
    <property type="match status" value="1"/>
</dbReference>
<evidence type="ECO:0000256" key="3">
    <source>
        <dbReference type="ARBA" id="ARBA00022448"/>
    </source>
</evidence>
<dbReference type="SMART" id="SM00382">
    <property type="entry name" value="AAA"/>
    <property type="match status" value="1"/>
</dbReference>
<name>A0A443SKV4_9ACAR</name>
<protein>
    <submittedName>
        <fullName evidence="12">ATP-binding cassette sub-family A member 1-like protein</fullName>
    </submittedName>
</protein>
<dbReference type="GO" id="GO:0016887">
    <property type="term" value="F:ATP hydrolysis activity"/>
    <property type="evidence" value="ECO:0007669"/>
    <property type="project" value="InterPro"/>
</dbReference>
<proteinExistence type="inferred from homology"/>
<dbReference type="PANTHER" id="PTHR19229">
    <property type="entry name" value="ATP-BINDING CASSETTE TRANSPORTER SUBFAMILY A ABCA"/>
    <property type="match status" value="1"/>
</dbReference>
<dbReference type="InterPro" id="IPR056264">
    <property type="entry name" value="R2_ABCA1-4-like"/>
</dbReference>
<dbReference type="Pfam" id="PF12698">
    <property type="entry name" value="ABC2_membrane_3"/>
    <property type="match status" value="1"/>
</dbReference>
<organism evidence="12 13">
    <name type="scientific">Leptotrombidium deliense</name>
    <dbReference type="NCBI Taxonomy" id="299467"/>
    <lineage>
        <taxon>Eukaryota</taxon>
        <taxon>Metazoa</taxon>
        <taxon>Ecdysozoa</taxon>
        <taxon>Arthropoda</taxon>
        <taxon>Chelicerata</taxon>
        <taxon>Arachnida</taxon>
        <taxon>Acari</taxon>
        <taxon>Acariformes</taxon>
        <taxon>Trombidiformes</taxon>
        <taxon>Prostigmata</taxon>
        <taxon>Anystina</taxon>
        <taxon>Parasitengona</taxon>
        <taxon>Trombiculoidea</taxon>
        <taxon>Trombiculidae</taxon>
        <taxon>Leptotrombidium</taxon>
    </lineage>
</organism>
<dbReference type="GO" id="GO:0005524">
    <property type="term" value="F:ATP binding"/>
    <property type="evidence" value="ECO:0007669"/>
    <property type="project" value="UniProtKB-KW"/>
</dbReference>
<dbReference type="SUPFAM" id="SSF52540">
    <property type="entry name" value="P-loop containing nucleoside triphosphate hydrolases"/>
    <property type="match status" value="1"/>
</dbReference>
<dbReference type="InterPro" id="IPR013525">
    <property type="entry name" value="ABC2_TM"/>
</dbReference>
<keyword evidence="5" id="KW-0677">Repeat</keyword>
<feature type="domain" description="ABC transporter" evidence="11">
    <location>
        <begin position="285"/>
        <end position="537"/>
    </location>
</feature>
<evidence type="ECO:0000256" key="1">
    <source>
        <dbReference type="ARBA" id="ARBA00004141"/>
    </source>
</evidence>
<evidence type="ECO:0000256" key="7">
    <source>
        <dbReference type="ARBA" id="ARBA00022840"/>
    </source>
</evidence>
<evidence type="ECO:0000259" key="11">
    <source>
        <dbReference type="PROSITE" id="PS50893"/>
    </source>
</evidence>
<dbReference type="Proteomes" id="UP000288716">
    <property type="component" value="Unassembled WGS sequence"/>
</dbReference>
<keyword evidence="9 10" id="KW-0472">Membrane</keyword>
<dbReference type="VEuPathDB" id="VectorBase:LDEU003862"/>
<dbReference type="PANTHER" id="PTHR19229:SF36">
    <property type="entry name" value="ATP-BINDING CASSETTE SUB-FAMILY A MEMBER 2"/>
    <property type="match status" value="1"/>
</dbReference>
<dbReference type="STRING" id="299467.A0A443SKV4"/>
<dbReference type="OrthoDB" id="6500691at2759"/>
<feature type="transmembrane region" description="Helical" evidence="10">
    <location>
        <begin position="68"/>
        <end position="95"/>
    </location>
</feature>
<dbReference type="AlphaFoldDB" id="A0A443SKV4"/>
<dbReference type="InterPro" id="IPR003439">
    <property type="entry name" value="ABC_transporter-like_ATP-bd"/>
</dbReference>
<evidence type="ECO:0000256" key="4">
    <source>
        <dbReference type="ARBA" id="ARBA00022692"/>
    </source>
</evidence>
<dbReference type="GO" id="GO:0016020">
    <property type="term" value="C:membrane"/>
    <property type="evidence" value="ECO:0007669"/>
    <property type="project" value="UniProtKB-SubCell"/>
</dbReference>
<dbReference type="GO" id="GO:0005319">
    <property type="term" value="F:lipid transporter activity"/>
    <property type="evidence" value="ECO:0007669"/>
    <property type="project" value="TreeGrafter"/>
</dbReference>
<feature type="non-terminal residue" evidence="12">
    <location>
        <position position="1"/>
    </location>
</feature>
<feature type="transmembrane region" description="Helical" evidence="10">
    <location>
        <begin position="139"/>
        <end position="159"/>
    </location>
</feature>
<sequence>TTYSHPFHIRSAQLGDQSLMQRAGDAGIALIILVGFVFIPTSVVFFLVGERTREEKQLQRIFGVGTLLYWFSALIWDMVTIIVSVALSAVIIITFQLPVYTARLNLPAVLLLLFFFGWAMISIVYLMEKMFQESSIAFMVIYCLALFVGMNTMVMRLLIDVFKIVEVSSTFKSTFETVALVFPPYALLSGLVDITRNQLFADIFTLFDQDVYENPFSMKLLGRHYYTLAVEGALLFVVNLIIEYACFSGIKANKRSSLSCYCNEDSDVAEERRRVAQTNNRYDILRVVNVSRVFNSIFGKKMAVDHISFAVPKGEVLSLVTSVYLLYKSLFYQCFGLLGVNGAGKTTLFRILTGQIKPSSGEARINNKSIHRLLSSSYQHLGYCPQADALDFVLSPREHLKIYAKMKGINSLHIPTVVIESLHKFQLTQFADIPVNALSRGTKRKLCLAIAMIGNPKIVLLDEPTSGMDPLSRRCLWQNIQNAVRTQCSVVLTSHSMEECDILCSRLAIMVNGRFCCIGSPQYLKHKFGTGYTITLRLSEKHYNWNEAIQLIKTAFPCCILRAHHHNMLQFTLPTNNIALSAIFITLQSAKQSLRLQDFSVSQTTLDQVFVSFINQQRNEFNEISHNSNETKYVNKAFVASSLHIDQCAHKNSIIHSTESETTTF</sequence>
<gene>
    <name evidence="12" type="ORF">B4U80_00631</name>
</gene>
<keyword evidence="4 10" id="KW-0812">Transmembrane</keyword>
<evidence type="ECO:0000256" key="9">
    <source>
        <dbReference type="ARBA" id="ARBA00023136"/>
    </source>
</evidence>
<comment type="subcellular location">
    <subcellularLocation>
        <location evidence="1">Membrane</location>
        <topology evidence="1">Multi-pass membrane protein</topology>
    </subcellularLocation>
</comment>